<dbReference type="OrthoDB" id="9805696at2"/>
<dbReference type="InterPro" id="IPR014014">
    <property type="entry name" value="RNA_helicase_DEAD_Q_motif"/>
</dbReference>
<dbReference type="GO" id="GO:0003724">
    <property type="term" value="F:RNA helicase activity"/>
    <property type="evidence" value="ECO:0007669"/>
    <property type="project" value="InterPro"/>
</dbReference>
<dbReference type="GO" id="GO:0016787">
    <property type="term" value="F:hydrolase activity"/>
    <property type="evidence" value="ECO:0007669"/>
    <property type="project" value="UniProtKB-KW"/>
</dbReference>
<evidence type="ECO:0000259" key="7">
    <source>
        <dbReference type="PROSITE" id="PS51192"/>
    </source>
</evidence>
<evidence type="ECO:0000313" key="10">
    <source>
        <dbReference type="EMBL" id="PSL45004.1"/>
    </source>
</evidence>
<proteinExistence type="predicted"/>
<dbReference type="CDD" id="cd18787">
    <property type="entry name" value="SF2_C_DEAD"/>
    <property type="match status" value="1"/>
</dbReference>
<dbReference type="PROSITE" id="PS51192">
    <property type="entry name" value="HELICASE_ATP_BIND_1"/>
    <property type="match status" value="1"/>
</dbReference>
<dbReference type="Proteomes" id="UP000242310">
    <property type="component" value="Unassembled WGS sequence"/>
</dbReference>
<dbReference type="InterPro" id="IPR044742">
    <property type="entry name" value="DEAD/DEAH_RhlB"/>
</dbReference>
<dbReference type="InterPro" id="IPR001650">
    <property type="entry name" value="Helicase_C-like"/>
</dbReference>
<dbReference type="PANTHER" id="PTHR47963:SF1">
    <property type="entry name" value="DEAD-BOX ATP-DEPENDENT RNA HELICASE CSHB"/>
    <property type="match status" value="1"/>
</dbReference>
<dbReference type="Pfam" id="PF00271">
    <property type="entry name" value="Helicase_C"/>
    <property type="match status" value="1"/>
</dbReference>
<keyword evidence="1" id="KW-0547">Nucleotide-binding</keyword>
<dbReference type="GO" id="GO:0009409">
    <property type="term" value="P:response to cold"/>
    <property type="evidence" value="ECO:0007669"/>
    <property type="project" value="TreeGrafter"/>
</dbReference>
<evidence type="ECO:0000259" key="8">
    <source>
        <dbReference type="PROSITE" id="PS51194"/>
    </source>
</evidence>
<feature type="domain" description="DEAD-box RNA helicase Q" evidence="9">
    <location>
        <begin position="3"/>
        <end position="31"/>
    </location>
</feature>
<dbReference type="InterPro" id="IPR011545">
    <property type="entry name" value="DEAD/DEAH_box_helicase_dom"/>
</dbReference>
<keyword evidence="3 10" id="KW-0347">Helicase</keyword>
<evidence type="ECO:0000256" key="1">
    <source>
        <dbReference type="ARBA" id="ARBA00022741"/>
    </source>
</evidence>
<feature type="short sequence motif" description="Q motif" evidence="5">
    <location>
        <begin position="3"/>
        <end position="31"/>
    </location>
</feature>
<dbReference type="Gene3D" id="3.40.50.300">
    <property type="entry name" value="P-loop containing nucleotide triphosphate hydrolases"/>
    <property type="match status" value="2"/>
</dbReference>
<evidence type="ECO:0000256" key="3">
    <source>
        <dbReference type="ARBA" id="ARBA00022806"/>
    </source>
</evidence>
<organism evidence="10 11">
    <name type="scientific">Salsuginibacillus halophilus</name>
    <dbReference type="NCBI Taxonomy" id="517424"/>
    <lineage>
        <taxon>Bacteria</taxon>
        <taxon>Bacillati</taxon>
        <taxon>Bacillota</taxon>
        <taxon>Bacilli</taxon>
        <taxon>Bacillales</taxon>
        <taxon>Bacillaceae</taxon>
        <taxon>Salsuginibacillus</taxon>
    </lineage>
</organism>
<keyword evidence="11" id="KW-1185">Reference proteome</keyword>
<name>A0A2P8HFN6_9BACI</name>
<dbReference type="GO" id="GO:0005524">
    <property type="term" value="F:ATP binding"/>
    <property type="evidence" value="ECO:0007669"/>
    <property type="project" value="UniProtKB-KW"/>
</dbReference>
<feature type="compositionally biased region" description="Basic residues" evidence="6">
    <location>
        <begin position="411"/>
        <end position="431"/>
    </location>
</feature>
<dbReference type="InterPro" id="IPR050547">
    <property type="entry name" value="DEAD_box_RNA_helicases"/>
</dbReference>
<dbReference type="SMART" id="SM00487">
    <property type="entry name" value="DEXDc"/>
    <property type="match status" value="1"/>
</dbReference>
<evidence type="ECO:0000256" key="5">
    <source>
        <dbReference type="PROSITE-ProRule" id="PRU00552"/>
    </source>
</evidence>
<accession>A0A2P8HFN6</accession>
<comment type="caution">
    <text evidence="10">The sequence shown here is derived from an EMBL/GenBank/DDBJ whole genome shotgun (WGS) entry which is preliminary data.</text>
</comment>
<evidence type="ECO:0000259" key="9">
    <source>
        <dbReference type="PROSITE" id="PS51195"/>
    </source>
</evidence>
<dbReference type="GO" id="GO:0005829">
    <property type="term" value="C:cytosol"/>
    <property type="evidence" value="ECO:0007669"/>
    <property type="project" value="TreeGrafter"/>
</dbReference>
<dbReference type="PANTHER" id="PTHR47963">
    <property type="entry name" value="DEAD-BOX ATP-DEPENDENT RNA HELICASE 47, MITOCHONDRIAL"/>
    <property type="match status" value="1"/>
</dbReference>
<protein>
    <submittedName>
        <fullName evidence="10">ATP-dependent RNA helicase CshB</fullName>
    </submittedName>
</protein>
<evidence type="ECO:0000256" key="2">
    <source>
        <dbReference type="ARBA" id="ARBA00022801"/>
    </source>
</evidence>
<dbReference type="SUPFAM" id="SSF52540">
    <property type="entry name" value="P-loop containing nucleoside triphosphate hydrolases"/>
    <property type="match status" value="1"/>
</dbReference>
<keyword evidence="2" id="KW-0378">Hydrolase</keyword>
<dbReference type="RefSeq" id="WP_106588656.1">
    <property type="nucleotide sequence ID" value="NZ_PYAV01000007.1"/>
</dbReference>
<evidence type="ECO:0000256" key="4">
    <source>
        <dbReference type="ARBA" id="ARBA00022840"/>
    </source>
</evidence>
<sequence>MTKAFQQMGINQGLIQVLENRRITKPTDIQQRLLPAGLKGTDVIGQSQTGTGKTLAYLLPIVQNVQPESAHVHAVITAPTRELAFQIHDELLALLAYEPNTSIRTKKAIGGTDREQNVESLKNPPHIVVATPGRLHDMVVKQNVLDVHRAATFVIDEADQMLDMGFIELTDQVAARMPENVQTMVFSATIPEKLKPFLRKYMNQPRHAHVKPEEAAPARIHHYLIPVKNRTRVEMAVSAAKAVRPYLALLFANTKEEADELFDAMIAEGFNVDLLHGGVAPRQRKQVFRRLNDASVQFVVCTDLAARGMDIDGVSHIINTGLPSDLEYYIHRSGRTGRAGADGEVFTIVDKKEETLIEKLASRGIRFGYRDVKRGEWEVLEHLGSGSRPGQAKRKQPKQPTKAKEAGPPPKKPKQVKPGYKKKQQGRRGKR</sequence>
<dbReference type="InterPro" id="IPR014001">
    <property type="entry name" value="Helicase_ATP-bd"/>
</dbReference>
<dbReference type="PROSITE" id="PS51195">
    <property type="entry name" value="Q_MOTIF"/>
    <property type="match status" value="1"/>
</dbReference>
<gene>
    <name evidence="10" type="ORF">B0H94_1078</name>
</gene>
<dbReference type="Pfam" id="PF00270">
    <property type="entry name" value="DEAD"/>
    <property type="match status" value="1"/>
</dbReference>
<evidence type="ECO:0000256" key="6">
    <source>
        <dbReference type="SAM" id="MobiDB-lite"/>
    </source>
</evidence>
<dbReference type="CDD" id="cd00268">
    <property type="entry name" value="DEADc"/>
    <property type="match status" value="1"/>
</dbReference>
<dbReference type="GO" id="GO:0033592">
    <property type="term" value="F:RNA strand annealing activity"/>
    <property type="evidence" value="ECO:0007669"/>
    <property type="project" value="TreeGrafter"/>
</dbReference>
<feature type="domain" description="Helicase ATP-binding" evidence="7">
    <location>
        <begin position="34"/>
        <end position="208"/>
    </location>
</feature>
<evidence type="ECO:0000313" key="11">
    <source>
        <dbReference type="Proteomes" id="UP000242310"/>
    </source>
</evidence>
<reference evidence="10 11" key="1">
    <citation type="submission" date="2018-03" db="EMBL/GenBank/DDBJ databases">
        <title>Genomic Encyclopedia of Type Strains, Phase III (KMG-III): the genomes of soil and plant-associated and newly described type strains.</title>
        <authorList>
            <person name="Whitman W."/>
        </authorList>
    </citation>
    <scope>NUCLEOTIDE SEQUENCE [LARGE SCALE GENOMIC DNA]</scope>
    <source>
        <strain evidence="10 11">CGMCC 1.07653</strain>
    </source>
</reference>
<dbReference type="AlphaFoldDB" id="A0A2P8HFN6"/>
<feature type="region of interest" description="Disordered" evidence="6">
    <location>
        <begin position="382"/>
        <end position="431"/>
    </location>
</feature>
<dbReference type="InterPro" id="IPR027417">
    <property type="entry name" value="P-loop_NTPase"/>
</dbReference>
<dbReference type="GO" id="GO:0005840">
    <property type="term" value="C:ribosome"/>
    <property type="evidence" value="ECO:0007669"/>
    <property type="project" value="TreeGrafter"/>
</dbReference>
<keyword evidence="4" id="KW-0067">ATP-binding</keyword>
<feature type="domain" description="Helicase C-terminal" evidence="8">
    <location>
        <begin position="219"/>
        <end position="380"/>
    </location>
</feature>
<dbReference type="EMBL" id="PYAV01000007">
    <property type="protein sequence ID" value="PSL45004.1"/>
    <property type="molecule type" value="Genomic_DNA"/>
</dbReference>
<dbReference type="PROSITE" id="PS51194">
    <property type="entry name" value="HELICASE_CTER"/>
    <property type="match status" value="1"/>
</dbReference>
<dbReference type="SMART" id="SM00490">
    <property type="entry name" value="HELICc"/>
    <property type="match status" value="1"/>
</dbReference>